<keyword evidence="1" id="KW-0472">Membrane</keyword>
<dbReference type="EMBL" id="CP069195">
    <property type="protein sequence ID" value="QRG83477.1"/>
    <property type="molecule type" value="Genomic_DNA"/>
</dbReference>
<evidence type="ECO:0000313" key="4">
    <source>
        <dbReference type="Proteomes" id="UP000596337"/>
    </source>
</evidence>
<evidence type="ECO:0000259" key="2">
    <source>
        <dbReference type="Pfam" id="PF07811"/>
    </source>
</evidence>
<proteinExistence type="predicted"/>
<name>A0AA92LSY8_9VIBR</name>
<dbReference type="RefSeq" id="WP_203346962.1">
    <property type="nucleotide sequence ID" value="NZ_CANMIY010000006.1"/>
</dbReference>
<keyword evidence="1" id="KW-1133">Transmembrane helix</keyword>
<sequence>MKRWLKKQKGLTQLEFSLIALAVVLVLFMIIEFALYFYSVQMVNEITRRSARLATVCFIADRDEIPQMDAVANLYPSGFTAANLQIDYLDSSGASVDVSGFLTTPPAASTVLNAQFAQIKYVRAQAVDYEFQFFVLAALINAVGTTPAFETILPAESLGVLKPEGESPAVYSDCSAE</sequence>
<feature type="domain" description="TadE-like" evidence="2">
    <location>
        <begin position="14"/>
        <end position="52"/>
    </location>
</feature>
<dbReference type="Pfam" id="PF07811">
    <property type="entry name" value="TadE"/>
    <property type="match status" value="1"/>
</dbReference>
<protein>
    <submittedName>
        <fullName evidence="3">Pilus assembly protein</fullName>
    </submittedName>
</protein>
<reference evidence="3 4" key="1">
    <citation type="submission" date="2021-01" db="EMBL/GenBank/DDBJ databases">
        <title>Characterization of a novel blaVMB-2- harboring plasmid in Vibrio diabolicus.</title>
        <authorList>
            <person name="Liu M."/>
        </authorList>
    </citation>
    <scope>NUCLEOTIDE SEQUENCE [LARGE SCALE GENOMIC DNA]</scope>
    <source>
        <strain evidence="3 4">SLV18</strain>
    </source>
</reference>
<dbReference type="InterPro" id="IPR012495">
    <property type="entry name" value="TadE-like_dom"/>
</dbReference>
<feature type="transmembrane region" description="Helical" evidence="1">
    <location>
        <begin position="16"/>
        <end position="38"/>
    </location>
</feature>
<gene>
    <name evidence="3" type="ORF">JOS67_04015</name>
</gene>
<keyword evidence="1" id="KW-0812">Transmembrane</keyword>
<dbReference type="Proteomes" id="UP000596337">
    <property type="component" value="Chromosome 1"/>
</dbReference>
<evidence type="ECO:0000313" key="3">
    <source>
        <dbReference type="EMBL" id="QRG83477.1"/>
    </source>
</evidence>
<organism evidence="3 4">
    <name type="scientific">Vibrio diabolicus</name>
    <dbReference type="NCBI Taxonomy" id="50719"/>
    <lineage>
        <taxon>Bacteria</taxon>
        <taxon>Pseudomonadati</taxon>
        <taxon>Pseudomonadota</taxon>
        <taxon>Gammaproteobacteria</taxon>
        <taxon>Vibrionales</taxon>
        <taxon>Vibrionaceae</taxon>
        <taxon>Vibrio</taxon>
        <taxon>Vibrio diabolicus subgroup</taxon>
    </lineage>
</organism>
<dbReference type="AlphaFoldDB" id="A0AA92LSY8"/>
<accession>A0AA92LSY8</accession>
<evidence type="ECO:0000256" key="1">
    <source>
        <dbReference type="SAM" id="Phobius"/>
    </source>
</evidence>